<dbReference type="STRING" id="1314783.A0A165QRV2"/>
<gene>
    <name evidence="2" type="ORF">DAEQUDRAFT_756750</name>
</gene>
<protein>
    <submittedName>
        <fullName evidence="2">Uncharacterized protein</fullName>
    </submittedName>
</protein>
<evidence type="ECO:0000313" key="3">
    <source>
        <dbReference type="Proteomes" id="UP000076727"/>
    </source>
</evidence>
<dbReference type="EMBL" id="KV429055">
    <property type="protein sequence ID" value="KZT69843.1"/>
    <property type="molecule type" value="Genomic_DNA"/>
</dbReference>
<feature type="region of interest" description="Disordered" evidence="1">
    <location>
        <begin position="83"/>
        <end position="128"/>
    </location>
</feature>
<reference evidence="2 3" key="1">
    <citation type="journal article" date="2016" name="Mol. Biol. Evol.">
        <title>Comparative Genomics of Early-Diverging Mushroom-Forming Fungi Provides Insights into the Origins of Lignocellulose Decay Capabilities.</title>
        <authorList>
            <person name="Nagy L.G."/>
            <person name="Riley R."/>
            <person name="Tritt A."/>
            <person name="Adam C."/>
            <person name="Daum C."/>
            <person name="Floudas D."/>
            <person name="Sun H."/>
            <person name="Yadav J.S."/>
            <person name="Pangilinan J."/>
            <person name="Larsson K.H."/>
            <person name="Matsuura K."/>
            <person name="Barry K."/>
            <person name="Labutti K."/>
            <person name="Kuo R."/>
            <person name="Ohm R.A."/>
            <person name="Bhattacharya S.S."/>
            <person name="Shirouzu T."/>
            <person name="Yoshinaga Y."/>
            <person name="Martin F.M."/>
            <person name="Grigoriev I.V."/>
            <person name="Hibbett D.S."/>
        </authorList>
    </citation>
    <scope>NUCLEOTIDE SEQUENCE [LARGE SCALE GENOMIC DNA]</scope>
    <source>
        <strain evidence="2 3">L-15889</strain>
    </source>
</reference>
<dbReference type="AlphaFoldDB" id="A0A165QRV2"/>
<keyword evidence="3" id="KW-1185">Reference proteome</keyword>
<evidence type="ECO:0000313" key="2">
    <source>
        <dbReference type="EMBL" id="KZT69843.1"/>
    </source>
</evidence>
<proteinExistence type="predicted"/>
<feature type="compositionally biased region" description="Basic and acidic residues" evidence="1">
    <location>
        <begin position="83"/>
        <end position="102"/>
    </location>
</feature>
<accession>A0A165QRV2</accession>
<organism evidence="2 3">
    <name type="scientific">Daedalea quercina L-15889</name>
    <dbReference type="NCBI Taxonomy" id="1314783"/>
    <lineage>
        <taxon>Eukaryota</taxon>
        <taxon>Fungi</taxon>
        <taxon>Dikarya</taxon>
        <taxon>Basidiomycota</taxon>
        <taxon>Agaricomycotina</taxon>
        <taxon>Agaricomycetes</taxon>
        <taxon>Polyporales</taxon>
        <taxon>Fomitopsis</taxon>
    </lineage>
</organism>
<sequence length="128" mass="14029">MSHLVPPQEEKRDATQWAGKLPVDHEIPPQYTPPGVAAVNDLRNDLKSKDSSFLVAPQEEKTTTSRAGNAPFDRALNRLEKEINKHDIADDSTSDERARDRQITSSVLSGAAGVTGEDLSTTENKHIV</sequence>
<feature type="region of interest" description="Disordered" evidence="1">
    <location>
        <begin position="1"/>
        <end position="32"/>
    </location>
</feature>
<dbReference type="OrthoDB" id="2779013at2759"/>
<name>A0A165QRV2_9APHY</name>
<dbReference type="Proteomes" id="UP000076727">
    <property type="component" value="Unassembled WGS sequence"/>
</dbReference>
<evidence type="ECO:0000256" key="1">
    <source>
        <dbReference type="SAM" id="MobiDB-lite"/>
    </source>
</evidence>